<proteinExistence type="predicted"/>
<protein>
    <submittedName>
        <fullName evidence="1">Uncharacterized protein</fullName>
    </submittedName>
</protein>
<comment type="caution">
    <text evidence="1">The sequence shown here is derived from an EMBL/GenBank/DDBJ whole genome shotgun (WGS) entry which is preliminary data.</text>
</comment>
<organism evidence="1 2">
    <name type="scientific">Allacma fusca</name>
    <dbReference type="NCBI Taxonomy" id="39272"/>
    <lineage>
        <taxon>Eukaryota</taxon>
        <taxon>Metazoa</taxon>
        <taxon>Ecdysozoa</taxon>
        <taxon>Arthropoda</taxon>
        <taxon>Hexapoda</taxon>
        <taxon>Collembola</taxon>
        <taxon>Symphypleona</taxon>
        <taxon>Sminthuridae</taxon>
        <taxon>Allacma</taxon>
    </lineage>
</organism>
<accession>A0A8J2KUZ0</accession>
<name>A0A8J2KUZ0_9HEXA</name>
<sequence>MAVALRSLLPLLISRSRESRGFVSVIIQYSSSSGRIPEAVGVDRFIRAYVTGFNFQLQGGLNNLGVKTSAKGSNAKIGNWINNNWAAEEGSAGLCDNGEEAEKSTGRNDFDQILFYSTR</sequence>
<dbReference type="Proteomes" id="UP000708208">
    <property type="component" value="Unassembled WGS sequence"/>
</dbReference>
<keyword evidence="2" id="KW-1185">Reference proteome</keyword>
<evidence type="ECO:0000313" key="2">
    <source>
        <dbReference type="Proteomes" id="UP000708208"/>
    </source>
</evidence>
<evidence type="ECO:0000313" key="1">
    <source>
        <dbReference type="EMBL" id="CAG7732176.1"/>
    </source>
</evidence>
<dbReference type="AlphaFoldDB" id="A0A8J2KUZ0"/>
<dbReference type="EMBL" id="CAJVCH010226174">
    <property type="protein sequence ID" value="CAG7732176.1"/>
    <property type="molecule type" value="Genomic_DNA"/>
</dbReference>
<gene>
    <name evidence="1" type="ORF">AFUS01_LOCUS20710</name>
</gene>
<reference evidence="1" key="1">
    <citation type="submission" date="2021-06" db="EMBL/GenBank/DDBJ databases">
        <authorList>
            <person name="Hodson N. C."/>
            <person name="Mongue J. A."/>
            <person name="Jaron S. K."/>
        </authorList>
    </citation>
    <scope>NUCLEOTIDE SEQUENCE</scope>
</reference>